<gene>
    <name evidence="1" type="ordered locus">Caci_6106</name>
</gene>
<dbReference type="STRING" id="479433.Caci_6106"/>
<dbReference type="Proteomes" id="UP000000851">
    <property type="component" value="Chromosome"/>
</dbReference>
<dbReference type="RefSeq" id="WP_015794690.1">
    <property type="nucleotide sequence ID" value="NC_013131.1"/>
</dbReference>
<dbReference type="HOGENOM" id="CLU_3096965_0_0_11"/>
<evidence type="ECO:0000313" key="1">
    <source>
        <dbReference type="EMBL" id="ACU74961.1"/>
    </source>
</evidence>
<dbReference type="KEGG" id="cai:Caci_6106"/>
<proteinExistence type="predicted"/>
<dbReference type="AlphaFoldDB" id="C7QGT1"/>
<dbReference type="InParanoid" id="C7QGT1"/>
<evidence type="ECO:0000313" key="2">
    <source>
        <dbReference type="Proteomes" id="UP000000851"/>
    </source>
</evidence>
<keyword evidence="2" id="KW-1185">Reference proteome</keyword>
<organism evidence="1 2">
    <name type="scientific">Catenulispora acidiphila (strain DSM 44928 / JCM 14897 / NBRC 102108 / NRRL B-24433 / ID139908)</name>
    <dbReference type="NCBI Taxonomy" id="479433"/>
    <lineage>
        <taxon>Bacteria</taxon>
        <taxon>Bacillati</taxon>
        <taxon>Actinomycetota</taxon>
        <taxon>Actinomycetes</taxon>
        <taxon>Catenulisporales</taxon>
        <taxon>Catenulisporaceae</taxon>
        <taxon>Catenulispora</taxon>
    </lineage>
</organism>
<sequence>MNEKSGKNLKTAVFRRRARITDKRRRFYYDPFFADPESVEDDYRRLKGGHG</sequence>
<name>C7QGT1_CATAD</name>
<reference evidence="1 2" key="1">
    <citation type="journal article" date="2009" name="Stand. Genomic Sci.">
        <title>Complete genome sequence of Catenulispora acidiphila type strain (ID 139908).</title>
        <authorList>
            <person name="Copeland A."/>
            <person name="Lapidus A."/>
            <person name="Glavina Del Rio T."/>
            <person name="Nolan M."/>
            <person name="Lucas S."/>
            <person name="Chen F."/>
            <person name="Tice H."/>
            <person name="Cheng J.F."/>
            <person name="Bruce D."/>
            <person name="Goodwin L."/>
            <person name="Pitluck S."/>
            <person name="Mikhailova N."/>
            <person name="Pati A."/>
            <person name="Ivanova N."/>
            <person name="Mavromatis K."/>
            <person name="Chen A."/>
            <person name="Palaniappan K."/>
            <person name="Chain P."/>
            <person name="Land M."/>
            <person name="Hauser L."/>
            <person name="Chang Y.J."/>
            <person name="Jeffries C.D."/>
            <person name="Chertkov O."/>
            <person name="Brettin T."/>
            <person name="Detter J.C."/>
            <person name="Han C."/>
            <person name="Ali Z."/>
            <person name="Tindall B.J."/>
            <person name="Goker M."/>
            <person name="Bristow J."/>
            <person name="Eisen J.A."/>
            <person name="Markowitz V."/>
            <person name="Hugenholtz P."/>
            <person name="Kyrpides N.C."/>
            <person name="Klenk H.P."/>
        </authorList>
    </citation>
    <scope>NUCLEOTIDE SEQUENCE [LARGE SCALE GENOMIC DNA]</scope>
    <source>
        <strain evidence="2">DSM 44928 / JCM 14897 / NBRC 102108 / NRRL B-24433 / ID139908</strain>
    </source>
</reference>
<accession>C7QGT1</accession>
<protein>
    <submittedName>
        <fullName evidence="1">Uncharacterized protein</fullName>
    </submittedName>
</protein>
<dbReference type="EMBL" id="CP001700">
    <property type="protein sequence ID" value="ACU74961.1"/>
    <property type="molecule type" value="Genomic_DNA"/>
</dbReference>